<evidence type="ECO:0000313" key="1">
    <source>
        <dbReference type="EMBL" id="MBM6874548.1"/>
    </source>
</evidence>
<sequence length="177" mass="21018">MKFYYIKKEYLEYLRQIDNRIMLEKEAYDSNFKFALGVVLIINGIEYFVPVSSIKRHQLDINGNLKKPLRQTSIPIIIDDNSNDKIVALLRFAYMFPVPQLEKEPIVFSDIEDVQRRIFMQKEYKYIKKLENTIKTKASDVYKKATNPVHFLSSLCCNFKLLELKYQEWLVSSKKSN</sequence>
<proteinExistence type="predicted"/>
<dbReference type="EMBL" id="JACJLT010000013">
    <property type="protein sequence ID" value="MBM6874548.1"/>
    <property type="molecule type" value="Genomic_DNA"/>
</dbReference>
<dbReference type="Gene3D" id="3.10.129.130">
    <property type="match status" value="1"/>
</dbReference>
<keyword evidence="2" id="KW-1185">Reference proteome</keyword>
<reference evidence="1 2" key="1">
    <citation type="journal article" date="2021" name="Sci. Rep.">
        <title>The distribution of antibiotic resistance genes in chicken gut microbiota commensals.</title>
        <authorList>
            <person name="Juricova H."/>
            <person name="Matiasovicova J."/>
            <person name="Kubasova T."/>
            <person name="Cejkova D."/>
            <person name="Rychlik I."/>
        </authorList>
    </citation>
    <scope>NUCLEOTIDE SEQUENCE [LARGE SCALE GENOMIC DNA]</scope>
    <source>
        <strain evidence="1 2">An425</strain>
    </source>
</reference>
<accession>A0ABS2G1A4</accession>
<name>A0ABS2G1A4_FUSMR</name>
<comment type="caution">
    <text evidence="1">The sequence shown here is derived from an EMBL/GenBank/DDBJ whole genome shotgun (WGS) entry which is preliminary data.</text>
</comment>
<gene>
    <name evidence="1" type="ORF">H6A04_02575</name>
</gene>
<dbReference type="InterPro" id="IPR025911">
    <property type="entry name" value="ToxN/AbiQ_toxin"/>
</dbReference>
<organism evidence="1 2">
    <name type="scientific">Fusobacterium mortiferum</name>
    <dbReference type="NCBI Taxonomy" id="850"/>
    <lineage>
        <taxon>Bacteria</taxon>
        <taxon>Fusobacteriati</taxon>
        <taxon>Fusobacteriota</taxon>
        <taxon>Fusobacteriia</taxon>
        <taxon>Fusobacteriales</taxon>
        <taxon>Fusobacteriaceae</taxon>
        <taxon>Fusobacterium</taxon>
    </lineage>
</organism>
<dbReference type="Proteomes" id="UP000728968">
    <property type="component" value="Unassembled WGS sequence"/>
</dbReference>
<dbReference type="Pfam" id="PF13958">
    <property type="entry name" value="ToxN_toxin"/>
    <property type="match status" value="1"/>
</dbReference>
<dbReference type="InterPro" id="IPR053735">
    <property type="entry name" value="Type_III_TA_endoRNase"/>
</dbReference>
<evidence type="ECO:0000313" key="2">
    <source>
        <dbReference type="Proteomes" id="UP000728968"/>
    </source>
</evidence>
<dbReference type="RefSeq" id="WP_204688038.1">
    <property type="nucleotide sequence ID" value="NZ_JACJLT010000013.1"/>
</dbReference>
<protein>
    <submittedName>
        <fullName evidence="1">Type III toxin-antitoxin system ToxN/AbiQ family toxin</fullName>
    </submittedName>
</protein>